<accession>A0A3M7PD11</accession>
<organism evidence="1 2">
    <name type="scientific">Brachionus plicatilis</name>
    <name type="common">Marine rotifer</name>
    <name type="synonym">Brachionus muelleri</name>
    <dbReference type="NCBI Taxonomy" id="10195"/>
    <lineage>
        <taxon>Eukaryota</taxon>
        <taxon>Metazoa</taxon>
        <taxon>Spiralia</taxon>
        <taxon>Gnathifera</taxon>
        <taxon>Rotifera</taxon>
        <taxon>Eurotatoria</taxon>
        <taxon>Monogononta</taxon>
        <taxon>Pseudotrocha</taxon>
        <taxon>Ploima</taxon>
        <taxon>Brachionidae</taxon>
        <taxon>Brachionus</taxon>
    </lineage>
</organism>
<evidence type="ECO:0000313" key="2">
    <source>
        <dbReference type="Proteomes" id="UP000276133"/>
    </source>
</evidence>
<reference evidence="1 2" key="1">
    <citation type="journal article" date="2018" name="Sci. Rep.">
        <title>Genomic signatures of local adaptation to the degree of environmental predictability in rotifers.</title>
        <authorList>
            <person name="Franch-Gras L."/>
            <person name="Hahn C."/>
            <person name="Garcia-Roger E.M."/>
            <person name="Carmona M.J."/>
            <person name="Serra M."/>
            <person name="Gomez A."/>
        </authorList>
    </citation>
    <scope>NUCLEOTIDE SEQUENCE [LARGE SCALE GENOMIC DNA]</scope>
    <source>
        <strain evidence="1">HYR1</strain>
    </source>
</reference>
<dbReference type="AlphaFoldDB" id="A0A3M7PD11"/>
<protein>
    <submittedName>
        <fullName evidence="1">Uncharacterized protein</fullName>
    </submittedName>
</protein>
<gene>
    <name evidence="1" type="ORF">BpHYR1_041257</name>
</gene>
<sequence>MFGDLGHNLKLCLISNPLKQDCLESIFTYGIKEIFLNKRLIFLINWQYKIYIDNLFGQNKNVFNSLH</sequence>
<comment type="caution">
    <text evidence="1">The sequence shown here is derived from an EMBL/GenBank/DDBJ whole genome shotgun (WGS) entry which is preliminary data.</text>
</comment>
<evidence type="ECO:0000313" key="1">
    <source>
        <dbReference type="EMBL" id="RMZ96879.1"/>
    </source>
</evidence>
<dbReference type="Proteomes" id="UP000276133">
    <property type="component" value="Unassembled WGS sequence"/>
</dbReference>
<proteinExistence type="predicted"/>
<keyword evidence="2" id="KW-1185">Reference proteome</keyword>
<dbReference type="EMBL" id="REGN01011817">
    <property type="protein sequence ID" value="RMZ96879.1"/>
    <property type="molecule type" value="Genomic_DNA"/>
</dbReference>
<name>A0A3M7PD11_BRAPC</name>